<dbReference type="Proteomes" id="UP000652761">
    <property type="component" value="Unassembled WGS sequence"/>
</dbReference>
<dbReference type="AlphaFoldDB" id="A0A843WKY5"/>
<comment type="caution">
    <text evidence="1">The sequence shown here is derived from an EMBL/GenBank/DDBJ whole genome shotgun (WGS) entry which is preliminary data.</text>
</comment>
<sequence length="69" mass="7740">MVAPRPSTVQIINCTYDVCTKVWCIADSDRIGIILIRSDSGGSNRFGFTGLKILFRQGYQDLLIYLNIV</sequence>
<evidence type="ECO:0000313" key="1">
    <source>
        <dbReference type="EMBL" id="MQM11172.1"/>
    </source>
</evidence>
<gene>
    <name evidence="1" type="ORF">Taro_044074</name>
</gene>
<proteinExistence type="predicted"/>
<accession>A0A843WKY5</accession>
<protein>
    <submittedName>
        <fullName evidence="1">Uncharacterized protein</fullName>
    </submittedName>
</protein>
<keyword evidence="2" id="KW-1185">Reference proteome</keyword>
<name>A0A843WKY5_COLES</name>
<organism evidence="1 2">
    <name type="scientific">Colocasia esculenta</name>
    <name type="common">Wild taro</name>
    <name type="synonym">Arum esculentum</name>
    <dbReference type="NCBI Taxonomy" id="4460"/>
    <lineage>
        <taxon>Eukaryota</taxon>
        <taxon>Viridiplantae</taxon>
        <taxon>Streptophyta</taxon>
        <taxon>Embryophyta</taxon>
        <taxon>Tracheophyta</taxon>
        <taxon>Spermatophyta</taxon>
        <taxon>Magnoliopsida</taxon>
        <taxon>Liliopsida</taxon>
        <taxon>Araceae</taxon>
        <taxon>Aroideae</taxon>
        <taxon>Colocasieae</taxon>
        <taxon>Colocasia</taxon>
    </lineage>
</organism>
<dbReference type="EMBL" id="NMUH01004888">
    <property type="protein sequence ID" value="MQM11172.1"/>
    <property type="molecule type" value="Genomic_DNA"/>
</dbReference>
<evidence type="ECO:0000313" key="2">
    <source>
        <dbReference type="Proteomes" id="UP000652761"/>
    </source>
</evidence>
<reference evidence="1" key="1">
    <citation type="submission" date="2017-07" db="EMBL/GenBank/DDBJ databases">
        <title>Taro Niue Genome Assembly and Annotation.</title>
        <authorList>
            <person name="Atibalentja N."/>
            <person name="Keating K."/>
            <person name="Fields C.J."/>
        </authorList>
    </citation>
    <scope>NUCLEOTIDE SEQUENCE</scope>
    <source>
        <strain evidence="1">Niue_2</strain>
        <tissue evidence="1">Leaf</tissue>
    </source>
</reference>